<dbReference type="Pfam" id="PF10708">
    <property type="entry name" value="DUF2510"/>
    <property type="match status" value="1"/>
</dbReference>
<feature type="region of interest" description="Disordered" evidence="1">
    <location>
        <begin position="1"/>
        <end position="51"/>
    </location>
</feature>
<evidence type="ECO:0000256" key="2">
    <source>
        <dbReference type="SAM" id="Phobius"/>
    </source>
</evidence>
<sequence length="319" mass="32927">MSEQIPAGWYPDPQDTSTDPRPQRWWDGQGWTAGTRPAPADSPEGPKVLEGEVLENGPTVRYPEPPPFAAATAPVPVRRKPAKPVLVAVAAAALVGLLVGSGVTYLAMDGKSERRSAHQMRPEARPGGGDRAEGDGGASKAPGTPGGKSRNPGLAVDAVNRISLSIPTGWTGGTTKAGFAGLTIGSYDCASGSGECSLGGVATGQLKGTDAKQAAEQDITTAAEESYGKIKSHEQLKSEPIAVDGRDGYLIRWKVDAPEGNDGYVETVVFPTADGKALASVHLGFDIDDKAPKLTEMDRIVESVKAFTGRPGEGGGTGA</sequence>
<dbReference type="InterPro" id="IPR058330">
    <property type="entry name" value="DUF8017"/>
</dbReference>
<dbReference type="RefSeq" id="WP_407987158.1">
    <property type="nucleotide sequence ID" value="NZ_AP035881.2"/>
</dbReference>
<name>A0AB33JNZ5_9ACTN</name>
<evidence type="ECO:0000256" key="1">
    <source>
        <dbReference type="SAM" id="MobiDB-lite"/>
    </source>
</evidence>
<dbReference type="InterPro" id="IPR018929">
    <property type="entry name" value="DUF2510"/>
</dbReference>
<feature type="domain" description="DUF2510" evidence="3">
    <location>
        <begin position="7"/>
        <end position="43"/>
    </location>
</feature>
<keyword evidence="2" id="KW-0472">Membrane</keyword>
<feature type="region of interest" description="Disordered" evidence="1">
    <location>
        <begin position="111"/>
        <end position="154"/>
    </location>
</feature>
<keyword evidence="2" id="KW-0812">Transmembrane</keyword>
<keyword evidence="2" id="KW-1133">Transmembrane helix</keyword>
<protein>
    <submittedName>
        <fullName evidence="5">DUF2510 domain-containing protein</fullName>
    </submittedName>
</protein>
<gene>
    <name evidence="5" type="ORF">KCMC57_09450</name>
</gene>
<feature type="compositionally biased region" description="Basic and acidic residues" evidence="1">
    <location>
        <begin position="111"/>
        <end position="134"/>
    </location>
</feature>
<reference evidence="5" key="1">
    <citation type="submission" date="2024-07" db="EMBL/GenBank/DDBJ databases">
        <title>Complete genome sequences of cellulolytic bacteria, Kitasatospora sp. CMC57 and Streptomyces sp. CMC78, isolated from Japanese agricultural soil.</title>
        <authorList>
            <person name="Hashimoto T."/>
            <person name="Ito M."/>
            <person name="Iwamoto M."/>
            <person name="Fukahori D."/>
            <person name="Shoda T."/>
            <person name="Sakoda M."/>
            <person name="Morohoshi T."/>
            <person name="Mitsuboshi M."/>
            <person name="Nishizawa T."/>
        </authorList>
    </citation>
    <scope>NUCLEOTIDE SEQUENCE</scope>
    <source>
        <strain evidence="5">CMC57</strain>
    </source>
</reference>
<evidence type="ECO:0000259" key="4">
    <source>
        <dbReference type="Pfam" id="PF26056"/>
    </source>
</evidence>
<evidence type="ECO:0000259" key="3">
    <source>
        <dbReference type="Pfam" id="PF10708"/>
    </source>
</evidence>
<proteinExistence type="predicted"/>
<organism evidence="5">
    <name type="scientific">Kitasatospora sp. CMC57</name>
    <dbReference type="NCBI Taxonomy" id="3231513"/>
    <lineage>
        <taxon>Bacteria</taxon>
        <taxon>Bacillati</taxon>
        <taxon>Actinomycetota</taxon>
        <taxon>Actinomycetes</taxon>
        <taxon>Kitasatosporales</taxon>
        <taxon>Streptomycetaceae</taxon>
        <taxon>Kitasatospora</taxon>
    </lineage>
</organism>
<dbReference type="EMBL" id="AP035881">
    <property type="protein sequence ID" value="BFP44577.1"/>
    <property type="molecule type" value="Genomic_DNA"/>
</dbReference>
<accession>A0AB33JNZ5</accession>
<feature type="domain" description="DUF8017" evidence="4">
    <location>
        <begin position="169"/>
        <end position="306"/>
    </location>
</feature>
<dbReference type="AlphaFoldDB" id="A0AB33JNZ5"/>
<feature type="transmembrane region" description="Helical" evidence="2">
    <location>
        <begin position="85"/>
        <end position="108"/>
    </location>
</feature>
<dbReference type="Pfam" id="PF26056">
    <property type="entry name" value="DUF8017"/>
    <property type="match status" value="1"/>
</dbReference>
<evidence type="ECO:0000313" key="5">
    <source>
        <dbReference type="EMBL" id="BFP44577.1"/>
    </source>
</evidence>